<organism evidence="7 8">
    <name type="scientific">Recurvomyces mirabilis</name>
    <dbReference type="NCBI Taxonomy" id="574656"/>
    <lineage>
        <taxon>Eukaryota</taxon>
        <taxon>Fungi</taxon>
        <taxon>Dikarya</taxon>
        <taxon>Ascomycota</taxon>
        <taxon>Pezizomycotina</taxon>
        <taxon>Dothideomycetes</taxon>
        <taxon>Dothideomycetidae</taxon>
        <taxon>Mycosphaerellales</taxon>
        <taxon>Teratosphaeriaceae</taxon>
        <taxon>Recurvomyces</taxon>
    </lineage>
</organism>
<feature type="transmembrane region" description="Helical" evidence="6">
    <location>
        <begin position="93"/>
        <end position="113"/>
    </location>
</feature>
<dbReference type="PANTHER" id="PTHR35042">
    <property type="entry name" value="ANTHRONE OXYGENASE ENCC"/>
    <property type="match status" value="1"/>
</dbReference>
<comment type="similarity">
    <text evidence="5">Belongs to the anthrone oxygenase family.</text>
</comment>
<gene>
    <name evidence="7" type="ORF">LTR78_010489</name>
</gene>
<comment type="subcellular location">
    <subcellularLocation>
        <location evidence="1">Membrane</location>
        <topology evidence="1">Multi-pass membrane protein</topology>
    </subcellularLocation>
</comment>
<dbReference type="GO" id="GO:0016020">
    <property type="term" value="C:membrane"/>
    <property type="evidence" value="ECO:0007669"/>
    <property type="project" value="UniProtKB-SubCell"/>
</dbReference>
<dbReference type="Proteomes" id="UP001274830">
    <property type="component" value="Unassembled WGS sequence"/>
</dbReference>
<evidence type="ECO:0000313" key="7">
    <source>
        <dbReference type="EMBL" id="KAK3669614.1"/>
    </source>
</evidence>
<comment type="caution">
    <text evidence="7">The sequence shown here is derived from an EMBL/GenBank/DDBJ whole genome shotgun (WGS) entry which is preliminary data.</text>
</comment>
<evidence type="ECO:0000313" key="8">
    <source>
        <dbReference type="Proteomes" id="UP001274830"/>
    </source>
</evidence>
<feature type="transmembrane region" description="Helical" evidence="6">
    <location>
        <begin position="161"/>
        <end position="177"/>
    </location>
</feature>
<dbReference type="PANTHER" id="PTHR35042:SF1">
    <property type="entry name" value="DUF1772-DOMAIN-CONTAINING PROTEIN"/>
    <property type="match status" value="1"/>
</dbReference>
<evidence type="ECO:0000256" key="6">
    <source>
        <dbReference type="SAM" id="Phobius"/>
    </source>
</evidence>
<keyword evidence="2 6" id="KW-0812">Transmembrane</keyword>
<accession>A0AAE0TM99</accession>
<name>A0AAE0TM99_9PEZI</name>
<evidence type="ECO:0000256" key="3">
    <source>
        <dbReference type="ARBA" id="ARBA00022989"/>
    </source>
</evidence>
<dbReference type="EMBL" id="JAUTXT010000077">
    <property type="protein sequence ID" value="KAK3669614.1"/>
    <property type="molecule type" value="Genomic_DNA"/>
</dbReference>
<protein>
    <recommendedName>
        <fullName evidence="9">DUF1772-domain-containing protein</fullName>
    </recommendedName>
</protein>
<reference evidence="7" key="1">
    <citation type="submission" date="2023-07" db="EMBL/GenBank/DDBJ databases">
        <title>Black Yeasts Isolated from many extreme environments.</title>
        <authorList>
            <person name="Coleine C."/>
            <person name="Stajich J.E."/>
            <person name="Selbmann L."/>
        </authorList>
    </citation>
    <scope>NUCLEOTIDE SEQUENCE</scope>
    <source>
        <strain evidence="7">CCFEE 5485</strain>
    </source>
</reference>
<keyword evidence="8" id="KW-1185">Reference proteome</keyword>
<feature type="transmembrane region" description="Helical" evidence="6">
    <location>
        <begin position="53"/>
        <end position="73"/>
    </location>
</feature>
<evidence type="ECO:0000256" key="4">
    <source>
        <dbReference type="ARBA" id="ARBA00023136"/>
    </source>
</evidence>
<keyword evidence="4 6" id="KW-0472">Membrane</keyword>
<dbReference type="InterPro" id="IPR013901">
    <property type="entry name" value="Anthrone_oxy"/>
</dbReference>
<evidence type="ECO:0000256" key="1">
    <source>
        <dbReference type="ARBA" id="ARBA00004141"/>
    </source>
</evidence>
<evidence type="ECO:0000256" key="2">
    <source>
        <dbReference type="ARBA" id="ARBA00022692"/>
    </source>
</evidence>
<sequence>MASSLVAVVQIAGVTSAAFLSGAIVSVSWMTIPSLGVAPDEVAVKQWRRAFGIGKATAPALALPSALCFAYLAYATRNIVSKTSVLGIRSPMVLYGVAAVAIPCIVPYTLIAMEPGANRRLMALGEEADAVVKGESRELMGKEGEVKVLLKKWTGMNYNRALFTGFGAVVGAVATMMM</sequence>
<keyword evidence="3 6" id="KW-1133">Transmembrane helix</keyword>
<feature type="transmembrane region" description="Helical" evidence="6">
    <location>
        <begin position="6"/>
        <end position="32"/>
    </location>
</feature>
<evidence type="ECO:0008006" key="9">
    <source>
        <dbReference type="Google" id="ProtNLM"/>
    </source>
</evidence>
<dbReference type="Pfam" id="PF08592">
    <property type="entry name" value="Anthrone_oxy"/>
    <property type="match status" value="1"/>
</dbReference>
<evidence type="ECO:0000256" key="5">
    <source>
        <dbReference type="ARBA" id="ARBA00034313"/>
    </source>
</evidence>
<proteinExistence type="inferred from homology"/>
<dbReference type="AlphaFoldDB" id="A0AAE0TM99"/>